<protein>
    <submittedName>
        <fullName evidence="1">Uncharacterized protein</fullName>
    </submittedName>
</protein>
<gene>
    <name evidence="1" type="ORF">B4918_31915</name>
</gene>
<dbReference type="Proteomes" id="UP000191057">
    <property type="component" value="Plasmid unnamed3"/>
</dbReference>
<evidence type="ECO:0000313" key="1">
    <source>
        <dbReference type="EMBL" id="AQY42505.1"/>
    </source>
</evidence>
<dbReference type="AlphaFoldDB" id="A0A9W3XM59"/>
<dbReference type="EMBL" id="CP020005">
    <property type="protein sequence ID" value="AQY42505.1"/>
    <property type="molecule type" value="Genomic_DNA"/>
</dbReference>
<dbReference type="RefSeq" id="WP_079246513.1">
    <property type="nucleotide sequence ID" value="NZ_JARSYF010000002.1"/>
</dbReference>
<sequence>MSMNHIDFFDLLQSKEVLPNNQELRQSFESIINGFIANEIPDLENIPLEHIDEFGKQFEQIRHHVRFYTTGTFGISGGPDCLLKELLYLNLFMDQLEKVEEKGLENEIFI</sequence>
<organism evidence="1 2">
    <name type="scientific">Bacillus thuringiensis</name>
    <dbReference type="NCBI Taxonomy" id="1428"/>
    <lineage>
        <taxon>Bacteria</taxon>
        <taxon>Bacillati</taxon>
        <taxon>Bacillota</taxon>
        <taxon>Bacilli</taxon>
        <taxon>Bacillales</taxon>
        <taxon>Bacillaceae</taxon>
        <taxon>Bacillus</taxon>
        <taxon>Bacillus cereus group</taxon>
    </lineage>
</organism>
<name>A0A9W3XM59_BACTU</name>
<accession>A0A9W3XM59</accession>
<keyword evidence="1" id="KW-0614">Plasmid</keyword>
<evidence type="ECO:0000313" key="2">
    <source>
        <dbReference type="Proteomes" id="UP000191057"/>
    </source>
</evidence>
<geneLocation type="plasmid" evidence="1 2">
    <name>unnamed3</name>
</geneLocation>
<reference evidence="1 2" key="1">
    <citation type="submission" date="2017-03" db="EMBL/GenBank/DDBJ databases">
        <title>Complete genome sequence of Bacillus thuringiensis L-7601, a novel melanin producing strain.</title>
        <authorList>
            <person name="Cai J."/>
            <person name="Cao Z."/>
            <person name="Tan T."/>
        </authorList>
    </citation>
    <scope>NUCLEOTIDE SEQUENCE [LARGE SCALE GENOMIC DNA]</scope>
    <source>
        <strain evidence="1 2">L-7601</strain>
        <plasmid evidence="1 2">unnamed3</plasmid>
    </source>
</reference>
<proteinExistence type="predicted"/>